<evidence type="ECO:0000256" key="11">
    <source>
        <dbReference type="ARBA" id="ARBA00023242"/>
    </source>
</evidence>
<dbReference type="Pfam" id="PF06239">
    <property type="entry name" value="ECSIT_N"/>
    <property type="match status" value="2"/>
</dbReference>
<dbReference type="AlphaFoldDB" id="A0A3M7RZ89"/>
<organism evidence="13 14">
    <name type="scientific">Brachionus plicatilis</name>
    <name type="common">Marine rotifer</name>
    <name type="synonym">Brachionus muelleri</name>
    <dbReference type="NCBI Taxonomy" id="10195"/>
    <lineage>
        <taxon>Eukaryota</taxon>
        <taxon>Metazoa</taxon>
        <taxon>Spiralia</taxon>
        <taxon>Gnathifera</taxon>
        <taxon>Rotifera</taxon>
        <taxon>Eurotatoria</taxon>
        <taxon>Monogononta</taxon>
        <taxon>Pseudotrocha</taxon>
        <taxon>Ploima</taxon>
        <taxon>Brachionidae</taxon>
        <taxon>Brachionus</taxon>
    </lineage>
</organism>
<evidence type="ECO:0000313" key="13">
    <source>
        <dbReference type="EMBL" id="RNA28665.1"/>
    </source>
</evidence>
<dbReference type="STRING" id="10195.A0A3M7RZ89"/>
<dbReference type="GO" id="GO:0005739">
    <property type="term" value="C:mitochondrion"/>
    <property type="evidence" value="ECO:0007669"/>
    <property type="project" value="UniProtKB-SubCell"/>
</dbReference>
<evidence type="ECO:0000256" key="2">
    <source>
        <dbReference type="ARBA" id="ARBA00004173"/>
    </source>
</evidence>
<keyword evidence="8" id="KW-0391">Immunity</keyword>
<gene>
    <name evidence="13" type="ORF">BpHYR1_008287</name>
</gene>
<dbReference type="InterPro" id="IPR010418">
    <property type="entry name" value="ECSIT"/>
</dbReference>
<dbReference type="InterPro" id="IPR046448">
    <property type="entry name" value="ECSIT_N"/>
</dbReference>
<evidence type="ECO:0000256" key="5">
    <source>
        <dbReference type="ARBA" id="ARBA00019998"/>
    </source>
</evidence>
<evidence type="ECO:0000256" key="6">
    <source>
        <dbReference type="ARBA" id="ARBA00022490"/>
    </source>
</evidence>
<dbReference type="Proteomes" id="UP000276133">
    <property type="component" value="Unassembled WGS sequence"/>
</dbReference>
<evidence type="ECO:0000259" key="12">
    <source>
        <dbReference type="SMART" id="SM01284"/>
    </source>
</evidence>
<name>A0A3M7RZ89_BRAPC</name>
<keyword evidence="9" id="KW-0809">Transit peptide</keyword>
<comment type="caution">
    <text evidence="13">The sequence shown here is derived from an EMBL/GenBank/DDBJ whole genome shotgun (WGS) entry which is preliminary data.</text>
</comment>
<evidence type="ECO:0000256" key="10">
    <source>
        <dbReference type="ARBA" id="ARBA00023128"/>
    </source>
</evidence>
<comment type="subcellular location">
    <subcellularLocation>
        <location evidence="3">Cytoplasm</location>
    </subcellularLocation>
    <subcellularLocation>
        <location evidence="2">Mitochondrion</location>
    </subcellularLocation>
    <subcellularLocation>
        <location evidence="1">Nucleus</location>
    </subcellularLocation>
</comment>
<keyword evidence="14" id="KW-1185">Reference proteome</keyword>
<sequence length="455" mass="54077">MAKFLLNLRPVLRPSSKISSLRCMSSSNEEKSVKKVEKTEILQKYLRKLKFEKEEEKEEERKGPFKNYFEDEERKKSSIMFYEEYFDKNTKQKNRENFMSALEAFKITNPTKQLYLDFIYGALLKMKEFNAHTHLEAYRKLMEIFPLGIYNFLKEKKTLYNASNWQGPLRCVTKWQRDNMHYPRHQNCAIQILEQMERNGVILDEDFVRLTIKIFGDWTHVVRKAKRQLYWLPKFKNANPYPIPSIEETEKMKDMEFAIAALKRMSLSADNDTKIVTHFTSDIEDINKEDFDDTWIITAQSQKQIKLLKEHNKKIPIFVEGPFIAWIRSKIVEYFVMKTDPDPEIIEKIRHSQNFYDIEENLKNLHNMFSDPFMESDAKSKKIDLSVHQMADGTVFAMCCTGTGTKTSLYCWTKILEKQIEELKDFVIVYKIKPKPSFLVDLNKLKQKDEKSENQ</sequence>
<keyword evidence="6" id="KW-0963">Cytoplasm</keyword>
<dbReference type="EMBL" id="REGN01002354">
    <property type="protein sequence ID" value="RNA28665.1"/>
    <property type="molecule type" value="Genomic_DNA"/>
</dbReference>
<reference evidence="13 14" key="1">
    <citation type="journal article" date="2018" name="Sci. Rep.">
        <title>Genomic signatures of local adaptation to the degree of environmental predictability in rotifers.</title>
        <authorList>
            <person name="Franch-Gras L."/>
            <person name="Hahn C."/>
            <person name="Garcia-Roger E.M."/>
            <person name="Carmona M.J."/>
            <person name="Serra M."/>
            <person name="Gomez A."/>
        </authorList>
    </citation>
    <scope>NUCLEOTIDE SEQUENCE [LARGE SCALE GENOMIC DNA]</scope>
    <source>
        <strain evidence="13">HYR1</strain>
    </source>
</reference>
<dbReference type="OrthoDB" id="10064298at2759"/>
<feature type="domain" description="ECSIT C-terminal" evidence="12">
    <location>
        <begin position="301"/>
        <end position="433"/>
    </location>
</feature>
<keyword evidence="10" id="KW-0496">Mitochondrion</keyword>
<dbReference type="GO" id="GO:0045087">
    <property type="term" value="P:innate immune response"/>
    <property type="evidence" value="ECO:0007669"/>
    <property type="project" value="UniProtKB-KW"/>
</dbReference>
<evidence type="ECO:0000256" key="9">
    <source>
        <dbReference type="ARBA" id="ARBA00022946"/>
    </source>
</evidence>
<evidence type="ECO:0000256" key="8">
    <source>
        <dbReference type="ARBA" id="ARBA00022859"/>
    </source>
</evidence>
<dbReference type="Pfam" id="PF14784">
    <property type="entry name" value="ECSIT_C"/>
    <property type="match status" value="1"/>
</dbReference>
<evidence type="ECO:0000313" key="14">
    <source>
        <dbReference type="Proteomes" id="UP000276133"/>
    </source>
</evidence>
<evidence type="ECO:0000256" key="1">
    <source>
        <dbReference type="ARBA" id="ARBA00004123"/>
    </source>
</evidence>
<dbReference type="GO" id="GO:0005634">
    <property type="term" value="C:nucleus"/>
    <property type="evidence" value="ECO:0007669"/>
    <property type="project" value="UniProtKB-SubCell"/>
</dbReference>
<dbReference type="GO" id="GO:0007178">
    <property type="term" value="P:cell surface receptor protein serine/threonine kinase signaling pathway"/>
    <property type="evidence" value="ECO:0007669"/>
    <property type="project" value="TreeGrafter"/>
</dbReference>
<evidence type="ECO:0000256" key="4">
    <source>
        <dbReference type="ARBA" id="ARBA00007674"/>
    </source>
</evidence>
<accession>A0A3M7RZ89</accession>
<dbReference type="PANTHER" id="PTHR13113">
    <property type="entry name" value="ECSIT EVOLUTIONARILY CONSERVED SIGNALING INTERMEDIATE IN TOLL PATHWAYS"/>
    <property type="match status" value="1"/>
</dbReference>
<protein>
    <recommendedName>
        <fullName evidence="5">Evolutionarily conserved signaling intermediate in Toll pathway, mitochondrial</fullName>
    </recommendedName>
</protein>
<evidence type="ECO:0000256" key="3">
    <source>
        <dbReference type="ARBA" id="ARBA00004496"/>
    </source>
</evidence>
<evidence type="ECO:0000256" key="7">
    <source>
        <dbReference type="ARBA" id="ARBA00022588"/>
    </source>
</evidence>
<dbReference type="InterPro" id="IPR029342">
    <property type="entry name" value="ECIST_C"/>
</dbReference>
<keyword evidence="7" id="KW-0399">Innate immunity</keyword>
<dbReference type="PANTHER" id="PTHR13113:SF1">
    <property type="entry name" value="EVOLUTIONARILY CONSERVED SIGNALING INTERMEDIATE IN TOLL PATHWAY, MITOCHONDRIAL"/>
    <property type="match status" value="1"/>
</dbReference>
<proteinExistence type="inferred from homology"/>
<dbReference type="SMART" id="SM01284">
    <property type="entry name" value="ECSIT_Cterm"/>
    <property type="match status" value="1"/>
</dbReference>
<keyword evidence="11" id="KW-0539">Nucleus</keyword>
<comment type="similarity">
    <text evidence="4">Belongs to the ECSIT family.</text>
</comment>